<sequence>MHLRLKVMDSIHVKRGQLVISRVVTALLFVFLGFLPACNKPQHAEAGLAFRDWYIATPMGKGTMSVAYGVIENQSAAERHLVAVSLSCADSVEMHETTAAAGRVSMRALPSVVIGANEKVRFAPAGKHLMVFGLRQNEDCKIQFTLGAETPTFAIPIRARELK</sequence>
<dbReference type="PANTHER" id="PTHR36302:SF1">
    <property type="entry name" value="COPPER CHAPERONE PCU(A)C"/>
    <property type="match status" value="1"/>
</dbReference>
<dbReference type="SUPFAM" id="SSF110087">
    <property type="entry name" value="DR1885-like metal-binding protein"/>
    <property type="match status" value="1"/>
</dbReference>
<accession>I4B237</accession>
<dbReference type="AlphaFoldDB" id="I4B237"/>
<dbReference type="HOGENOM" id="CLU_1626353_0_0_12"/>
<dbReference type="Gene3D" id="2.60.40.1890">
    <property type="entry name" value="PCu(A)C copper chaperone"/>
    <property type="match status" value="1"/>
</dbReference>
<dbReference type="InterPro" id="IPR007410">
    <property type="entry name" value="LpqE-like"/>
</dbReference>
<dbReference type="Pfam" id="PF04314">
    <property type="entry name" value="PCuAC"/>
    <property type="match status" value="1"/>
</dbReference>
<dbReference type="Proteomes" id="UP000006048">
    <property type="component" value="Chromosome"/>
</dbReference>
<dbReference type="RefSeq" id="WP_014801862.1">
    <property type="nucleotide sequence ID" value="NC_018020.1"/>
</dbReference>
<keyword evidence="2" id="KW-1185">Reference proteome</keyword>
<evidence type="ECO:0000313" key="1">
    <source>
        <dbReference type="EMBL" id="AFM11344.1"/>
    </source>
</evidence>
<dbReference type="PANTHER" id="PTHR36302">
    <property type="entry name" value="BLR7088 PROTEIN"/>
    <property type="match status" value="1"/>
</dbReference>
<protein>
    <recommendedName>
        <fullName evidence="3">Copper chaperone PCu(A)C</fullName>
    </recommendedName>
</protein>
<dbReference type="KEGG" id="tpx:Turpa_0693"/>
<evidence type="ECO:0000313" key="2">
    <source>
        <dbReference type="Proteomes" id="UP000006048"/>
    </source>
</evidence>
<gene>
    <name evidence="1" type="ordered locus">Turpa_0693</name>
</gene>
<dbReference type="EMBL" id="CP002959">
    <property type="protein sequence ID" value="AFM11344.1"/>
    <property type="molecule type" value="Genomic_DNA"/>
</dbReference>
<name>I4B237_TURPD</name>
<dbReference type="STRING" id="869212.Turpa_0693"/>
<proteinExistence type="predicted"/>
<reference evidence="1 2" key="1">
    <citation type="submission" date="2012-06" db="EMBL/GenBank/DDBJ databases">
        <title>The complete chromosome of genome of Turneriella parva DSM 21527.</title>
        <authorList>
            <consortium name="US DOE Joint Genome Institute (JGI-PGF)"/>
            <person name="Lucas S."/>
            <person name="Han J."/>
            <person name="Lapidus A."/>
            <person name="Bruce D."/>
            <person name="Goodwin L."/>
            <person name="Pitluck S."/>
            <person name="Peters L."/>
            <person name="Kyrpides N."/>
            <person name="Mavromatis K."/>
            <person name="Ivanova N."/>
            <person name="Mikhailova N."/>
            <person name="Chertkov O."/>
            <person name="Detter J.C."/>
            <person name="Tapia R."/>
            <person name="Han C."/>
            <person name="Land M."/>
            <person name="Hauser L."/>
            <person name="Markowitz V."/>
            <person name="Cheng J.-F."/>
            <person name="Hugenholtz P."/>
            <person name="Woyke T."/>
            <person name="Wu D."/>
            <person name="Gronow S."/>
            <person name="Wellnitz S."/>
            <person name="Brambilla E."/>
            <person name="Klenk H.-P."/>
            <person name="Eisen J.A."/>
        </authorList>
    </citation>
    <scope>NUCLEOTIDE SEQUENCE [LARGE SCALE GENOMIC DNA]</scope>
    <source>
        <strain evidence="2">ATCC BAA-1111 / DSM 21527 / NCTC 11395 / H</strain>
    </source>
</reference>
<evidence type="ECO:0008006" key="3">
    <source>
        <dbReference type="Google" id="ProtNLM"/>
    </source>
</evidence>
<dbReference type="InterPro" id="IPR058248">
    <property type="entry name" value="Lxx211020-like"/>
</dbReference>
<dbReference type="InterPro" id="IPR036182">
    <property type="entry name" value="PCuAC_sf"/>
</dbReference>
<organism evidence="1 2">
    <name type="scientific">Turneriella parva (strain ATCC BAA-1111 / DSM 21527 / NCTC 11395 / H)</name>
    <name type="common">Leptospira parva</name>
    <dbReference type="NCBI Taxonomy" id="869212"/>
    <lineage>
        <taxon>Bacteria</taxon>
        <taxon>Pseudomonadati</taxon>
        <taxon>Spirochaetota</taxon>
        <taxon>Spirochaetia</taxon>
        <taxon>Leptospirales</taxon>
        <taxon>Leptospiraceae</taxon>
        <taxon>Turneriella</taxon>
    </lineage>
</organism>
<dbReference type="OrthoDB" id="5450709at2"/>